<dbReference type="InterPro" id="IPR002933">
    <property type="entry name" value="Peptidase_M20"/>
</dbReference>
<name>A0AB39U5N0_9BIFI</name>
<dbReference type="KEGG" id="baqk:QN215_08235"/>
<keyword evidence="5" id="KW-0862">Zinc</keyword>
<feature type="domain" description="Peptidase M20 dimerisation" evidence="6">
    <location>
        <begin position="181"/>
        <end position="264"/>
    </location>
</feature>
<dbReference type="InterPro" id="IPR036264">
    <property type="entry name" value="Bact_exopeptidase_dim_dom"/>
</dbReference>
<dbReference type="EMBL" id="CP129674">
    <property type="protein sequence ID" value="XDS44243.1"/>
    <property type="molecule type" value="Genomic_DNA"/>
</dbReference>
<dbReference type="SUPFAM" id="SSF53187">
    <property type="entry name" value="Zn-dependent exopeptidases"/>
    <property type="match status" value="1"/>
</dbReference>
<dbReference type="Pfam" id="PF01546">
    <property type="entry name" value="Peptidase_M20"/>
    <property type="match status" value="1"/>
</dbReference>
<dbReference type="Gene3D" id="3.30.70.360">
    <property type="match status" value="1"/>
</dbReference>
<evidence type="ECO:0000259" key="6">
    <source>
        <dbReference type="Pfam" id="PF07687"/>
    </source>
</evidence>
<sequence length="366" mass="39672">MNNEDARMTRRSIELTKTLISMRSVSGSSEQDSTFLTIVNQVSKIPGARVSVSDNGMSAVFTTGLDDRESPDRPKKSVVFVGHIDTVPPMDRDSWQSSPFEADERDGRLYGRGSSDMKSGLAAALAVFERACREGLPCVVAMTKDEEIGCLGAPSAVEILDRIPMSGMVIMESTNNIIRFGHRGALWLRLISRGKAAHGSNPSLGVNAIVRMMGASAGIQRIPLESDDCLGNETCNLGTMHGGAVPNIVPDYCAGELDIRTVRDHADSLVEYLQSIDGIDEVETEFSLSPVWTDPDDPWVASLPGERDVEPVTYFTEASIFAAQLSQKIPIIVCGPGDPTCVHSVNESVPLQAIAQATEHFWNYIQ</sequence>
<evidence type="ECO:0000256" key="3">
    <source>
        <dbReference type="ARBA" id="ARBA00022723"/>
    </source>
</evidence>
<dbReference type="PANTHER" id="PTHR43808:SF8">
    <property type="entry name" value="PEPTIDASE M20 DIMERISATION DOMAIN-CONTAINING PROTEIN"/>
    <property type="match status" value="1"/>
</dbReference>
<accession>A0AB39U5N0</accession>
<reference evidence="7" key="1">
    <citation type="submission" date="2023-07" db="EMBL/GenBank/DDBJ databases">
        <title>Bifidobacterium aquikefiriaerophilum sp. nov. and Bifidobacterium eccum sp. nov., isolated from water kefir.</title>
        <authorList>
            <person name="Breselge S."/>
            <person name="Bellassi P."/>
            <person name="Barcenilla C."/>
            <person name="Alvarez-Ordonez A."/>
            <person name="Morelli L."/>
            <person name="Cotter P.D."/>
        </authorList>
    </citation>
    <scope>NUCLEOTIDE SEQUENCE</scope>
    <source>
        <strain evidence="7">WK041_4_12</strain>
    </source>
</reference>
<evidence type="ECO:0000256" key="2">
    <source>
        <dbReference type="ARBA" id="ARBA00006247"/>
    </source>
</evidence>
<comment type="similarity">
    <text evidence="2">Belongs to the peptidase M20A family.</text>
</comment>
<dbReference type="GO" id="GO:0046872">
    <property type="term" value="F:metal ion binding"/>
    <property type="evidence" value="ECO:0007669"/>
    <property type="project" value="UniProtKB-KW"/>
</dbReference>
<evidence type="ECO:0000256" key="5">
    <source>
        <dbReference type="ARBA" id="ARBA00022833"/>
    </source>
</evidence>
<dbReference type="InterPro" id="IPR050072">
    <property type="entry name" value="Peptidase_M20A"/>
</dbReference>
<dbReference type="AlphaFoldDB" id="A0AB39U5N0"/>
<dbReference type="SUPFAM" id="SSF55031">
    <property type="entry name" value="Bacterial exopeptidase dimerisation domain"/>
    <property type="match status" value="1"/>
</dbReference>
<dbReference type="RefSeq" id="WP_369343835.1">
    <property type="nucleotide sequence ID" value="NZ_CP129674.1"/>
</dbReference>
<evidence type="ECO:0000256" key="1">
    <source>
        <dbReference type="ARBA" id="ARBA00001947"/>
    </source>
</evidence>
<protein>
    <submittedName>
        <fullName evidence="7">M20/M25/M40 family metallo-hydrolase</fullName>
    </submittedName>
</protein>
<evidence type="ECO:0000256" key="4">
    <source>
        <dbReference type="ARBA" id="ARBA00022801"/>
    </source>
</evidence>
<dbReference type="Gene3D" id="3.40.630.10">
    <property type="entry name" value="Zn peptidases"/>
    <property type="match status" value="1"/>
</dbReference>
<proteinExistence type="inferred from homology"/>
<organism evidence="7">
    <name type="scientific">Bifidobacterium aquikefiricola</name>
    <dbReference type="NCBI Taxonomy" id="3059038"/>
    <lineage>
        <taxon>Bacteria</taxon>
        <taxon>Bacillati</taxon>
        <taxon>Actinomycetota</taxon>
        <taxon>Actinomycetes</taxon>
        <taxon>Bifidobacteriales</taxon>
        <taxon>Bifidobacteriaceae</taxon>
        <taxon>Bifidobacterium</taxon>
    </lineage>
</organism>
<keyword evidence="4" id="KW-0378">Hydrolase</keyword>
<gene>
    <name evidence="7" type="ORF">QN215_08235</name>
</gene>
<dbReference type="PANTHER" id="PTHR43808">
    <property type="entry name" value="ACETYLORNITHINE DEACETYLASE"/>
    <property type="match status" value="1"/>
</dbReference>
<dbReference type="Pfam" id="PF07687">
    <property type="entry name" value="M20_dimer"/>
    <property type="match status" value="1"/>
</dbReference>
<dbReference type="InterPro" id="IPR011650">
    <property type="entry name" value="Peptidase_M20_dimer"/>
</dbReference>
<dbReference type="GO" id="GO:0016787">
    <property type="term" value="F:hydrolase activity"/>
    <property type="evidence" value="ECO:0007669"/>
    <property type="project" value="UniProtKB-KW"/>
</dbReference>
<comment type="cofactor">
    <cofactor evidence="1">
        <name>Zn(2+)</name>
        <dbReference type="ChEBI" id="CHEBI:29105"/>
    </cofactor>
</comment>
<keyword evidence="3" id="KW-0479">Metal-binding</keyword>
<evidence type="ECO:0000313" key="7">
    <source>
        <dbReference type="EMBL" id="XDS44243.1"/>
    </source>
</evidence>